<reference evidence="1 2" key="1">
    <citation type="submission" date="2018-05" db="EMBL/GenBank/DDBJ databases">
        <title>Isolation and characterization of genus Methanoculleus species and their viruses from deep sea marine sediment offshore southwestern Taiwan.</title>
        <authorList>
            <person name="Wei W.-H."/>
            <person name="Chen W.-C."/>
            <person name="Lai M.-C."/>
            <person name="Chen S.-C."/>
        </authorList>
    </citation>
    <scope>NUCLEOTIDE SEQUENCE [LARGE SCALE GENOMIC DNA]</scope>
    <source>
        <strain evidence="1 2">CWC-02</strain>
    </source>
</reference>
<evidence type="ECO:0000313" key="1">
    <source>
        <dbReference type="EMBL" id="MCM2465311.1"/>
    </source>
</evidence>
<protein>
    <submittedName>
        <fullName evidence="1">NrdH-redoxin</fullName>
    </submittedName>
</protein>
<dbReference type="SUPFAM" id="SSF52833">
    <property type="entry name" value="Thioredoxin-like"/>
    <property type="match status" value="1"/>
</dbReference>
<dbReference type="AlphaFoldDB" id="A0ABD4TA68"/>
<keyword evidence="2" id="KW-1185">Reference proteome</keyword>
<dbReference type="Proteomes" id="UP001523230">
    <property type="component" value="Unassembled WGS sequence"/>
</dbReference>
<organism evidence="1 2">
    <name type="scientific">Methanoculleus oceani</name>
    <dbReference type="NCBI Taxonomy" id="2184756"/>
    <lineage>
        <taxon>Archaea</taxon>
        <taxon>Methanobacteriati</taxon>
        <taxon>Methanobacteriota</taxon>
        <taxon>Stenosarchaea group</taxon>
        <taxon>Methanomicrobia</taxon>
        <taxon>Methanomicrobiales</taxon>
        <taxon>Methanomicrobiaceae</taxon>
        <taxon>Methanoculleus</taxon>
    </lineage>
</organism>
<evidence type="ECO:0000313" key="2">
    <source>
        <dbReference type="Proteomes" id="UP001523230"/>
    </source>
</evidence>
<comment type="caution">
    <text evidence="1">The sequence shown here is derived from an EMBL/GenBank/DDBJ whole genome shotgun (WGS) entry which is preliminary data.</text>
</comment>
<dbReference type="CDD" id="cd02976">
    <property type="entry name" value="NrdH"/>
    <property type="match status" value="1"/>
</dbReference>
<dbReference type="Gene3D" id="3.40.30.10">
    <property type="entry name" value="Glutaredoxin"/>
    <property type="match status" value="1"/>
</dbReference>
<accession>A0ABD4TA68</accession>
<sequence>MRFYIRPQSENIVTESGGITISDTTQFIVYTLEFCPNCEILKEFLASRGVPFVECDMASAEGLTELRMNGVFVQEAPVLQKGDAFYTSGDLFSGGAFREDLVADLIAGA</sequence>
<name>A0ABD4TA68_9EURY</name>
<proteinExistence type="predicted"/>
<dbReference type="InterPro" id="IPR036249">
    <property type="entry name" value="Thioredoxin-like_sf"/>
</dbReference>
<dbReference type="EMBL" id="QFDM01000001">
    <property type="protein sequence ID" value="MCM2465311.1"/>
    <property type="molecule type" value="Genomic_DNA"/>
</dbReference>
<gene>
    <name evidence="1" type="ORF">DIC75_03100</name>
</gene>